<name>A0A8K0G7B6_IGNLU</name>
<dbReference type="Proteomes" id="UP000801492">
    <property type="component" value="Unassembled WGS sequence"/>
</dbReference>
<protein>
    <submittedName>
        <fullName evidence="2">Uncharacterized protein</fullName>
    </submittedName>
</protein>
<feature type="non-terminal residue" evidence="2">
    <location>
        <position position="62"/>
    </location>
</feature>
<sequence length="62" mass="7008">CPKSAPKYSEKQKTEQKSKLSQLSENEFAPTKGLDIVMDGESYFIFDGSEIANNKTYTTVRK</sequence>
<comment type="caution">
    <text evidence="2">The sequence shown here is derived from an EMBL/GenBank/DDBJ whole genome shotgun (WGS) entry which is preliminary data.</text>
</comment>
<accession>A0A8K0G7B6</accession>
<evidence type="ECO:0000256" key="1">
    <source>
        <dbReference type="SAM" id="MobiDB-lite"/>
    </source>
</evidence>
<proteinExistence type="predicted"/>
<dbReference type="EMBL" id="VTPC01073864">
    <property type="protein sequence ID" value="KAF2888779.1"/>
    <property type="molecule type" value="Genomic_DNA"/>
</dbReference>
<evidence type="ECO:0000313" key="2">
    <source>
        <dbReference type="EMBL" id="KAF2888779.1"/>
    </source>
</evidence>
<evidence type="ECO:0000313" key="3">
    <source>
        <dbReference type="Proteomes" id="UP000801492"/>
    </source>
</evidence>
<keyword evidence="3" id="KW-1185">Reference proteome</keyword>
<dbReference type="AlphaFoldDB" id="A0A8K0G7B6"/>
<organism evidence="2 3">
    <name type="scientific">Ignelater luminosus</name>
    <name type="common">Cucubano</name>
    <name type="synonym">Pyrophorus luminosus</name>
    <dbReference type="NCBI Taxonomy" id="2038154"/>
    <lineage>
        <taxon>Eukaryota</taxon>
        <taxon>Metazoa</taxon>
        <taxon>Ecdysozoa</taxon>
        <taxon>Arthropoda</taxon>
        <taxon>Hexapoda</taxon>
        <taxon>Insecta</taxon>
        <taxon>Pterygota</taxon>
        <taxon>Neoptera</taxon>
        <taxon>Endopterygota</taxon>
        <taxon>Coleoptera</taxon>
        <taxon>Polyphaga</taxon>
        <taxon>Elateriformia</taxon>
        <taxon>Elateroidea</taxon>
        <taxon>Elateridae</taxon>
        <taxon>Agrypninae</taxon>
        <taxon>Pyrophorini</taxon>
        <taxon>Ignelater</taxon>
    </lineage>
</organism>
<feature type="non-terminal residue" evidence="2">
    <location>
        <position position="1"/>
    </location>
</feature>
<feature type="region of interest" description="Disordered" evidence="1">
    <location>
        <begin position="1"/>
        <end position="24"/>
    </location>
</feature>
<feature type="compositionally biased region" description="Basic and acidic residues" evidence="1">
    <location>
        <begin position="8"/>
        <end position="18"/>
    </location>
</feature>
<gene>
    <name evidence="2" type="ORF">ILUMI_17394</name>
</gene>
<reference evidence="2" key="1">
    <citation type="submission" date="2019-08" db="EMBL/GenBank/DDBJ databases">
        <title>The genome of the North American firefly Photinus pyralis.</title>
        <authorList>
            <consortium name="Photinus pyralis genome working group"/>
            <person name="Fallon T.R."/>
            <person name="Sander Lower S.E."/>
            <person name="Weng J.-K."/>
        </authorList>
    </citation>
    <scope>NUCLEOTIDE SEQUENCE</scope>
    <source>
        <strain evidence="2">TRF0915ILg1</strain>
        <tissue evidence="2">Whole body</tissue>
    </source>
</reference>